<comment type="subcellular location">
    <subcellularLocation>
        <location evidence="2">Cytoplasmic vesicle</location>
        <location evidence="2">Secretory vesicle</location>
        <location evidence="2">Synaptic vesicle membrane</location>
        <topology evidence="2">Multi-pass membrane protein</topology>
    </subcellularLocation>
    <subcellularLocation>
        <location evidence="1">Early endosome membrane</location>
    </subcellularLocation>
</comment>
<evidence type="ECO:0000256" key="5">
    <source>
        <dbReference type="ARBA" id="ARBA00022753"/>
    </source>
</evidence>
<reference evidence="15 16" key="1">
    <citation type="submission" date="2025-04" db="UniProtKB">
        <authorList>
            <consortium name="RefSeq"/>
        </authorList>
    </citation>
    <scope>IDENTIFICATION</scope>
    <source>
        <tissue evidence="15 16">Gonads</tissue>
    </source>
</reference>
<dbReference type="Gene3D" id="1.20.1510.10">
    <property type="entry name" value="Cation efflux protein transmembrane domain"/>
    <property type="match status" value="1"/>
</dbReference>
<evidence type="ECO:0000256" key="8">
    <source>
        <dbReference type="ARBA" id="ARBA00023018"/>
    </source>
</evidence>
<keyword evidence="8" id="KW-0770">Synapse</keyword>
<evidence type="ECO:0000256" key="9">
    <source>
        <dbReference type="ARBA" id="ARBA00023136"/>
    </source>
</evidence>
<dbReference type="RefSeq" id="XP_013408557.1">
    <property type="nucleotide sequence ID" value="XM_013553103.1"/>
</dbReference>
<evidence type="ECO:0000256" key="6">
    <source>
        <dbReference type="ARBA" id="ARBA00022833"/>
    </source>
</evidence>
<dbReference type="InterPro" id="IPR026765">
    <property type="entry name" value="Tmem163"/>
</dbReference>
<keyword evidence="7 12" id="KW-1133">Transmembrane helix</keyword>
<proteinExistence type="inferred from homology"/>
<dbReference type="RefSeq" id="XP_013408556.1">
    <property type="nucleotide sequence ID" value="XM_013553102.1"/>
</dbReference>
<evidence type="ECO:0000256" key="10">
    <source>
        <dbReference type="ARBA" id="ARBA00023329"/>
    </source>
</evidence>
<dbReference type="AlphaFoldDB" id="A0A1S3JDS7"/>
<evidence type="ECO:0000256" key="11">
    <source>
        <dbReference type="SAM" id="MobiDB-lite"/>
    </source>
</evidence>
<evidence type="ECO:0000256" key="2">
    <source>
        <dbReference type="ARBA" id="ARBA00004644"/>
    </source>
</evidence>
<evidence type="ECO:0000313" key="15">
    <source>
        <dbReference type="RefSeq" id="XP_013408556.1"/>
    </source>
</evidence>
<keyword evidence="9 12" id="KW-0472">Membrane</keyword>
<accession>A0A1S3JDS7</accession>
<keyword evidence="4 12" id="KW-0812">Transmembrane</keyword>
<dbReference type="InterPro" id="IPR058533">
    <property type="entry name" value="Cation_efflux_TM"/>
</dbReference>
<evidence type="ECO:0000256" key="1">
    <source>
        <dbReference type="ARBA" id="ARBA00004146"/>
    </source>
</evidence>
<protein>
    <submittedName>
        <fullName evidence="15 16">Transmembrane protein 163 isoform X1</fullName>
    </submittedName>
</protein>
<keyword evidence="14" id="KW-1185">Reference proteome</keyword>
<feature type="transmembrane region" description="Helical" evidence="12">
    <location>
        <begin position="64"/>
        <end position="90"/>
    </location>
</feature>
<dbReference type="PANTHER" id="PTHR31937:SF2">
    <property type="entry name" value="TRANSMEMBRANE PROTEIN 163"/>
    <property type="match status" value="1"/>
</dbReference>
<evidence type="ECO:0000313" key="16">
    <source>
        <dbReference type="RefSeq" id="XP_013408557.1"/>
    </source>
</evidence>
<feature type="transmembrane region" description="Helical" evidence="12">
    <location>
        <begin position="135"/>
        <end position="156"/>
    </location>
</feature>
<feature type="compositionally biased region" description="Basic and acidic residues" evidence="11">
    <location>
        <begin position="7"/>
        <end position="21"/>
    </location>
</feature>
<feature type="domain" description="Cation efflux protein transmembrane" evidence="13">
    <location>
        <begin position="71"/>
        <end position="252"/>
    </location>
</feature>
<dbReference type="KEGG" id="lak:106172408"/>
<gene>
    <name evidence="15 16" type="primary">LOC106172408</name>
</gene>
<evidence type="ECO:0000256" key="4">
    <source>
        <dbReference type="ARBA" id="ARBA00022692"/>
    </source>
</evidence>
<dbReference type="Proteomes" id="UP000085678">
    <property type="component" value="Unplaced"/>
</dbReference>
<comment type="similarity">
    <text evidence="3">Belongs to the TMEM163 family.</text>
</comment>
<keyword evidence="10" id="KW-0968">Cytoplasmic vesicle</keyword>
<feature type="transmembrane region" description="Helical" evidence="12">
    <location>
        <begin position="204"/>
        <end position="223"/>
    </location>
</feature>
<dbReference type="GO" id="GO:0008324">
    <property type="term" value="F:monoatomic cation transmembrane transporter activity"/>
    <property type="evidence" value="ECO:0007669"/>
    <property type="project" value="InterPro"/>
</dbReference>
<dbReference type="OrthoDB" id="5980560at2759"/>
<dbReference type="InterPro" id="IPR027469">
    <property type="entry name" value="Cation_efflux_TMD_sf"/>
</dbReference>
<dbReference type="Pfam" id="PF01545">
    <property type="entry name" value="Cation_efflux"/>
    <property type="match status" value="1"/>
</dbReference>
<sequence length="266" mass="29167">MEATEMQNREDSYGLRQPGEEKLNIPNGRDSVNNLNGIFNKEHENLINQPQHAVSLEVALRLRFWALVVSWTSVIVTTALSVLAFVVSALEKSPALFAFGLSCILDSLSSLVVIWRFQFGEGRLYSTSREKRACFVLGVLFTISASSIVSKAIHAIVVELRPGEDNSILWNIAIANGVICSSLSVAKFAMGLKLESRALITDAYNSLVGALMSFAILASALAYRDNHAVWYLDSVVGLICAVLLLGYAIKLFCHIYHDRSSTPPSD</sequence>
<organism evidence="14 16">
    <name type="scientific">Lingula anatina</name>
    <name type="common">Brachiopod</name>
    <name type="synonym">Lingula unguis</name>
    <dbReference type="NCBI Taxonomy" id="7574"/>
    <lineage>
        <taxon>Eukaryota</taxon>
        <taxon>Metazoa</taxon>
        <taxon>Spiralia</taxon>
        <taxon>Lophotrochozoa</taxon>
        <taxon>Brachiopoda</taxon>
        <taxon>Linguliformea</taxon>
        <taxon>Lingulata</taxon>
        <taxon>Lingulida</taxon>
        <taxon>Linguloidea</taxon>
        <taxon>Lingulidae</taxon>
        <taxon>Lingula</taxon>
    </lineage>
</organism>
<evidence type="ECO:0000256" key="7">
    <source>
        <dbReference type="ARBA" id="ARBA00022989"/>
    </source>
</evidence>
<dbReference type="SUPFAM" id="SSF161111">
    <property type="entry name" value="Cation efflux protein transmembrane domain-like"/>
    <property type="match status" value="1"/>
</dbReference>
<feature type="transmembrane region" description="Helical" evidence="12">
    <location>
        <begin position="168"/>
        <end position="192"/>
    </location>
</feature>
<dbReference type="GO" id="GO:0031901">
    <property type="term" value="C:early endosome membrane"/>
    <property type="evidence" value="ECO:0007669"/>
    <property type="project" value="UniProtKB-SubCell"/>
</dbReference>
<keyword evidence="5" id="KW-0967">Endosome</keyword>
<feature type="region of interest" description="Disordered" evidence="11">
    <location>
        <begin position="1"/>
        <end position="21"/>
    </location>
</feature>
<dbReference type="GeneID" id="106172408"/>
<dbReference type="GO" id="GO:0030672">
    <property type="term" value="C:synaptic vesicle membrane"/>
    <property type="evidence" value="ECO:0007669"/>
    <property type="project" value="UniProtKB-SubCell"/>
</dbReference>
<dbReference type="PANTHER" id="PTHR31937">
    <property type="entry name" value="TRANSMEMBRANE PROTEIN 163"/>
    <property type="match status" value="1"/>
</dbReference>
<evidence type="ECO:0000256" key="12">
    <source>
        <dbReference type="SAM" id="Phobius"/>
    </source>
</evidence>
<evidence type="ECO:0000313" key="14">
    <source>
        <dbReference type="Proteomes" id="UP000085678"/>
    </source>
</evidence>
<evidence type="ECO:0000256" key="3">
    <source>
        <dbReference type="ARBA" id="ARBA00008731"/>
    </source>
</evidence>
<dbReference type="OMA" id="IMRYSAS"/>
<feature type="transmembrane region" description="Helical" evidence="12">
    <location>
        <begin position="229"/>
        <end position="249"/>
    </location>
</feature>
<evidence type="ECO:0000259" key="13">
    <source>
        <dbReference type="Pfam" id="PF01545"/>
    </source>
</evidence>
<keyword evidence="6" id="KW-0862">Zinc</keyword>
<name>A0A1S3JDS7_LINAN</name>
<feature type="transmembrane region" description="Helical" evidence="12">
    <location>
        <begin position="96"/>
        <end position="115"/>
    </location>
</feature>